<evidence type="ECO:0000256" key="1">
    <source>
        <dbReference type="SAM" id="MobiDB-lite"/>
    </source>
</evidence>
<protein>
    <submittedName>
        <fullName evidence="2">Uncharacterized protein</fullName>
    </submittedName>
</protein>
<gene>
    <name evidence="2" type="ORF">THAOC_08986</name>
</gene>
<feature type="non-terminal residue" evidence="2">
    <location>
        <position position="315"/>
    </location>
</feature>
<reference evidence="2 3" key="1">
    <citation type="journal article" date="2012" name="Genome Biol.">
        <title>Genome and low-iron response of an oceanic diatom adapted to chronic iron limitation.</title>
        <authorList>
            <person name="Lommer M."/>
            <person name="Specht M."/>
            <person name="Roy A.S."/>
            <person name="Kraemer L."/>
            <person name="Andreson R."/>
            <person name="Gutowska M.A."/>
            <person name="Wolf J."/>
            <person name="Bergner S.V."/>
            <person name="Schilhabel M.B."/>
            <person name="Klostermeier U.C."/>
            <person name="Beiko R.G."/>
            <person name="Rosenstiel P."/>
            <person name="Hippler M."/>
            <person name="Laroche J."/>
        </authorList>
    </citation>
    <scope>NUCLEOTIDE SEQUENCE [LARGE SCALE GENOMIC DNA]</scope>
    <source>
        <strain evidence="2 3">CCMP1005</strain>
    </source>
</reference>
<feature type="region of interest" description="Disordered" evidence="1">
    <location>
        <begin position="243"/>
        <end position="278"/>
    </location>
</feature>
<dbReference type="AlphaFoldDB" id="K0T8R5"/>
<proteinExistence type="predicted"/>
<organism evidence="2 3">
    <name type="scientific">Thalassiosira oceanica</name>
    <name type="common">Marine diatom</name>
    <dbReference type="NCBI Taxonomy" id="159749"/>
    <lineage>
        <taxon>Eukaryota</taxon>
        <taxon>Sar</taxon>
        <taxon>Stramenopiles</taxon>
        <taxon>Ochrophyta</taxon>
        <taxon>Bacillariophyta</taxon>
        <taxon>Coscinodiscophyceae</taxon>
        <taxon>Thalassiosirophycidae</taxon>
        <taxon>Thalassiosirales</taxon>
        <taxon>Thalassiosiraceae</taxon>
        <taxon>Thalassiosira</taxon>
    </lineage>
</organism>
<feature type="region of interest" description="Disordered" evidence="1">
    <location>
        <begin position="91"/>
        <end position="172"/>
    </location>
</feature>
<dbReference type="Proteomes" id="UP000266841">
    <property type="component" value="Unassembled WGS sequence"/>
</dbReference>
<evidence type="ECO:0000313" key="3">
    <source>
        <dbReference type="Proteomes" id="UP000266841"/>
    </source>
</evidence>
<accession>K0T8R5</accession>
<name>K0T8R5_THAOC</name>
<feature type="compositionally biased region" description="Polar residues" evidence="1">
    <location>
        <begin position="262"/>
        <end position="272"/>
    </location>
</feature>
<keyword evidence="3" id="KW-1185">Reference proteome</keyword>
<evidence type="ECO:0000313" key="2">
    <source>
        <dbReference type="EMBL" id="EJK69726.1"/>
    </source>
</evidence>
<sequence>MDLWYAALIRSTSSLPRIAKSNLGRAVVSRPLTFLLVEESRRETSAGSVWKNQMGRVRSRLLLAFLLVEEGRRRNISSLVLKNRLGRDLSCGKPPSYLPPRRGGPTSTVGELGLETETDSYRRRTRTSTPSGTACRAVLLSSSSSSRRVGPRAEEDRHVSSVKSDWKPTGTHAVRAASRDVCNAPRADALKLASTKDDRLEEQMIQRSGRYPTHVAAWASQSRASAPTQEYVVLRYSLSSYESDEESGLRGKPKDRKAWTPHRSNGRTQRSTAIAEHGRCLGKETLVRKDPDTLHVDGPESTQCSDILAQLTTPA</sequence>
<comment type="caution">
    <text evidence="2">The sequence shown here is derived from an EMBL/GenBank/DDBJ whole genome shotgun (WGS) entry which is preliminary data.</text>
</comment>
<dbReference type="EMBL" id="AGNL01009658">
    <property type="protein sequence ID" value="EJK69726.1"/>
    <property type="molecule type" value="Genomic_DNA"/>
</dbReference>